<evidence type="ECO:0000256" key="9">
    <source>
        <dbReference type="SAM" id="MobiDB-lite"/>
    </source>
</evidence>
<dbReference type="GO" id="GO:0005452">
    <property type="term" value="F:solute:inorganic anion antiporter activity"/>
    <property type="evidence" value="ECO:0007669"/>
    <property type="project" value="InterPro"/>
</dbReference>
<dbReference type="AlphaFoldDB" id="A0A0R3T763"/>
<evidence type="ECO:0000256" key="3">
    <source>
        <dbReference type="ARBA" id="ARBA00022448"/>
    </source>
</evidence>
<dbReference type="Proteomes" id="UP000278807">
    <property type="component" value="Unassembled WGS sequence"/>
</dbReference>
<dbReference type="Pfam" id="PF07565">
    <property type="entry name" value="Band_3_cyto"/>
    <property type="match status" value="1"/>
</dbReference>
<dbReference type="Pfam" id="PF00955">
    <property type="entry name" value="HCO3_cotransp"/>
    <property type="match status" value="1"/>
</dbReference>
<sequence>MAGFVSLCIRSSKIDYAFWKDGALKPALRMYRRWYDHHFFKKVPHGAEAVNILVGETTFLRHPVAAFVRLREAARLGEMTEVPLPTRFMFILLGSQGNGAKYQAIGRALGTLFSDEMFLDFATRSTSRNDLLAGIDEFLSASSLLPPAQWDHKSRIEPPHAPPSQENRKAAAAAAASAAAAAASNVKAGASSTDEGPRKRHSLLPKLYHHYRHHKDPKSSISPTNLSVSMASQRKRAASLGCGDARGKDSPPSASKDIVSVEGGGAPPGGSGASEEFDRNNDPALMRTGRLFGGLIRDIKRKAPWYLSDFTDGMHIQCFASFFFLYFACLTPIITFGGLLSGVTGGYLVRASLK</sequence>
<feature type="domain" description="Band 3 cytoplasmic" evidence="12">
    <location>
        <begin position="36"/>
        <end position="151"/>
    </location>
</feature>
<keyword evidence="14" id="KW-1185">Reference proteome</keyword>
<feature type="region of interest" description="Disordered" evidence="9">
    <location>
        <begin position="237"/>
        <end position="281"/>
    </location>
</feature>
<evidence type="ECO:0000256" key="7">
    <source>
        <dbReference type="ARBA" id="ARBA00023065"/>
    </source>
</evidence>
<dbReference type="GO" id="GO:0008509">
    <property type="term" value="F:monoatomic anion transmembrane transporter activity"/>
    <property type="evidence" value="ECO:0007669"/>
    <property type="project" value="InterPro"/>
</dbReference>
<organism evidence="15">
    <name type="scientific">Rodentolepis nana</name>
    <name type="common">Dwarf tapeworm</name>
    <name type="synonym">Hymenolepis nana</name>
    <dbReference type="NCBI Taxonomy" id="102285"/>
    <lineage>
        <taxon>Eukaryota</taxon>
        <taxon>Metazoa</taxon>
        <taxon>Spiralia</taxon>
        <taxon>Lophotrochozoa</taxon>
        <taxon>Platyhelminthes</taxon>
        <taxon>Cestoda</taxon>
        <taxon>Eucestoda</taxon>
        <taxon>Cyclophyllidea</taxon>
        <taxon>Hymenolepididae</taxon>
        <taxon>Rodentolepis</taxon>
    </lineage>
</organism>
<dbReference type="GO" id="GO:0051453">
    <property type="term" value="P:regulation of intracellular pH"/>
    <property type="evidence" value="ECO:0007669"/>
    <property type="project" value="TreeGrafter"/>
</dbReference>
<evidence type="ECO:0000259" key="11">
    <source>
        <dbReference type="Pfam" id="PF00955"/>
    </source>
</evidence>
<dbReference type="GO" id="GO:0016323">
    <property type="term" value="C:basolateral plasma membrane"/>
    <property type="evidence" value="ECO:0007669"/>
    <property type="project" value="UniProtKB-SubCell"/>
</dbReference>
<keyword evidence="5 10" id="KW-0812">Transmembrane</keyword>
<dbReference type="PANTHER" id="PTHR11453:SF36">
    <property type="entry name" value="ANION EXCHANGE PROTEIN"/>
    <property type="match status" value="1"/>
</dbReference>
<dbReference type="GO" id="GO:0008510">
    <property type="term" value="F:sodium:bicarbonate symporter activity"/>
    <property type="evidence" value="ECO:0007669"/>
    <property type="project" value="TreeGrafter"/>
</dbReference>
<dbReference type="Gene3D" id="3.40.930.10">
    <property type="entry name" value="Mannitol-specific EII, Chain A"/>
    <property type="match status" value="1"/>
</dbReference>
<dbReference type="STRING" id="102285.A0A0R3T763"/>
<evidence type="ECO:0000256" key="6">
    <source>
        <dbReference type="ARBA" id="ARBA00022989"/>
    </source>
</evidence>
<dbReference type="InterPro" id="IPR003024">
    <property type="entry name" value="Na/HCO3_transpt"/>
</dbReference>
<evidence type="ECO:0000259" key="12">
    <source>
        <dbReference type="Pfam" id="PF07565"/>
    </source>
</evidence>
<dbReference type="PANTHER" id="PTHR11453">
    <property type="entry name" value="ANION EXCHANGE PROTEIN"/>
    <property type="match status" value="1"/>
</dbReference>
<reference evidence="13 14" key="2">
    <citation type="submission" date="2018-11" db="EMBL/GenBank/DDBJ databases">
        <authorList>
            <consortium name="Pathogen Informatics"/>
        </authorList>
    </citation>
    <scope>NUCLEOTIDE SEQUENCE [LARGE SCALE GENOMIC DNA]</scope>
</reference>
<comment type="subcellular location">
    <subcellularLocation>
        <location evidence="1">Basolateral cell membrane</location>
        <topology evidence="1">Multi-pass membrane protein</topology>
    </subcellularLocation>
</comment>
<dbReference type="InterPro" id="IPR011531">
    <property type="entry name" value="HCO3_transpt-like_TM_dom"/>
</dbReference>
<name>A0A0R3T763_RODNA</name>
<accession>A0A0R3T763</accession>
<evidence type="ECO:0000256" key="1">
    <source>
        <dbReference type="ARBA" id="ARBA00004554"/>
    </source>
</evidence>
<protein>
    <submittedName>
        <fullName evidence="15">Band_3_cyto domain-containing protein</fullName>
    </submittedName>
</protein>
<feature type="region of interest" description="Disordered" evidence="9">
    <location>
        <begin position="150"/>
        <end position="169"/>
    </location>
</feature>
<feature type="transmembrane region" description="Helical" evidence="10">
    <location>
        <begin position="323"/>
        <end position="349"/>
    </location>
</feature>
<reference evidence="15" key="1">
    <citation type="submission" date="2017-02" db="UniProtKB">
        <authorList>
            <consortium name="WormBaseParasite"/>
        </authorList>
    </citation>
    <scope>IDENTIFICATION</scope>
</reference>
<keyword evidence="7" id="KW-0406">Ion transport</keyword>
<evidence type="ECO:0000313" key="15">
    <source>
        <dbReference type="WBParaSite" id="HNAJ_0000290101-mRNA-1"/>
    </source>
</evidence>
<dbReference type="FunFam" id="1.10.287.570:FF:000001">
    <property type="entry name" value="Anion exchange protein"/>
    <property type="match status" value="1"/>
</dbReference>
<evidence type="ECO:0000256" key="2">
    <source>
        <dbReference type="ARBA" id="ARBA00010993"/>
    </source>
</evidence>
<dbReference type="InterPro" id="IPR016152">
    <property type="entry name" value="PTrfase/Anion_transptr"/>
</dbReference>
<feature type="compositionally biased region" description="Gly residues" evidence="9">
    <location>
        <begin position="262"/>
        <end position="272"/>
    </location>
</feature>
<evidence type="ECO:0000256" key="4">
    <source>
        <dbReference type="ARBA" id="ARBA00022475"/>
    </source>
</evidence>
<dbReference type="InterPro" id="IPR003020">
    <property type="entry name" value="HCO3_transpt_euk"/>
</dbReference>
<dbReference type="PRINTS" id="PR01232">
    <property type="entry name" value="NAHCO3TRSPRT"/>
</dbReference>
<keyword evidence="6 10" id="KW-1133">Transmembrane helix</keyword>
<feature type="domain" description="Bicarbonate transporter-like transmembrane" evidence="11">
    <location>
        <begin position="290"/>
        <end position="348"/>
    </location>
</feature>
<keyword evidence="4" id="KW-1003">Cell membrane</keyword>
<dbReference type="SUPFAM" id="SSF55804">
    <property type="entry name" value="Phoshotransferase/anion transport protein"/>
    <property type="match status" value="1"/>
</dbReference>
<dbReference type="EMBL" id="UZAE01001553">
    <property type="protein sequence ID" value="VDN98759.1"/>
    <property type="molecule type" value="Genomic_DNA"/>
</dbReference>
<gene>
    <name evidence="13" type="ORF">HNAJ_LOCUS2900</name>
</gene>
<evidence type="ECO:0000256" key="5">
    <source>
        <dbReference type="ARBA" id="ARBA00022692"/>
    </source>
</evidence>
<evidence type="ECO:0000313" key="13">
    <source>
        <dbReference type="EMBL" id="VDN98759.1"/>
    </source>
</evidence>
<dbReference type="OrthoDB" id="1735926at2759"/>
<keyword evidence="8 10" id="KW-0472">Membrane</keyword>
<dbReference type="InterPro" id="IPR013769">
    <property type="entry name" value="Band3_cytoplasmic_dom"/>
</dbReference>
<comment type="similarity">
    <text evidence="2">Belongs to the anion exchanger (TC 2.A.31) family.</text>
</comment>
<dbReference type="Gene3D" id="1.10.287.570">
    <property type="entry name" value="Helical hairpin bin"/>
    <property type="match status" value="1"/>
</dbReference>
<evidence type="ECO:0000256" key="8">
    <source>
        <dbReference type="ARBA" id="ARBA00023136"/>
    </source>
</evidence>
<dbReference type="WBParaSite" id="HNAJ_0000290101-mRNA-1">
    <property type="protein sequence ID" value="HNAJ_0000290101-mRNA-1"/>
    <property type="gene ID" value="HNAJ_0000290101"/>
</dbReference>
<keyword evidence="3" id="KW-0813">Transport</keyword>
<evidence type="ECO:0000256" key="10">
    <source>
        <dbReference type="SAM" id="Phobius"/>
    </source>
</evidence>
<proteinExistence type="inferred from homology"/>
<evidence type="ECO:0000313" key="14">
    <source>
        <dbReference type="Proteomes" id="UP000278807"/>
    </source>
</evidence>